<keyword evidence="1" id="KW-0472">Membrane</keyword>
<evidence type="ECO:0000313" key="3">
    <source>
        <dbReference type="Proteomes" id="UP001185012"/>
    </source>
</evidence>
<dbReference type="EMBL" id="JAVDQG010000002">
    <property type="protein sequence ID" value="MDR6225303.1"/>
    <property type="molecule type" value="Genomic_DNA"/>
</dbReference>
<feature type="transmembrane region" description="Helical" evidence="1">
    <location>
        <begin position="21"/>
        <end position="41"/>
    </location>
</feature>
<comment type="caution">
    <text evidence="2">The sequence shown here is derived from an EMBL/GenBank/DDBJ whole genome shotgun (WGS) entry which is preliminary data.</text>
</comment>
<proteinExistence type="predicted"/>
<evidence type="ECO:0000256" key="1">
    <source>
        <dbReference type="SAM" id="Phobius"/>
    </source>
</evidence>
<dbReference type="Pfam" id="PF12679">
    <property type="entry name" value="ABC2_membrane_2"/>
    <property type="match status" value="1"/>
</dbReference>
<keyword evidence="3" id="KW-1185">Reference proteome</keyword>
<feature type="transmembrane region" description="Helical" evidence="1">
    <location>
        <begin position="289"/>
        <end position="312"/>
    </location>
</feature>
<feature type="transmembrane region" description="Helical" evidence="1">
    <location>
        <begin position="112"/>
        <end position="134"/>
    </location>
</feature>
<feature type="transmembrane region" description="Helical" evidence="1">
    <location>
        <begin position="155"/>
        <end position="183"/>
    </location>
</feature>
<sequence length="318" mass="35170">MLKFVGLIQNENMKIISRIGTWVMAGLLMLAVIGFAVVSHFNQPAETPGEDWKENLAQVNQENREILKSPEVAGFYRSQLEKEIAINQHRLDENIPPADQTVWGFVIDAIELTSLITLFTIIVAATSVAGEFSWGTIKLLLIRAVSRSKVLLSKYAATFLYALALLILLFVTSFAAGGILFGLGEVSTPHLAYENGQVVERNMLLHILGLFGFASVKLLMMVTFAFMISTVFRSSSLAIGLSIFLMFAGTQATYILSQLGHDWVKYILFANTELSVYFDGNPLVSGMTLGFSLTILAIHFILFQAVSWISFLKRDITA</sequence>
<keyword evidence="1" id="KW-0812">Transmembrane</keyword>
<dbReference type="PANTHER" id="PTHR37305:SF1">
    <property type="entry name" value="MEMBRANE PROTEIN"/>
    <property type="match status" value="1"/>
</dbReference>
<dbReference type="RefSeq" id="WP_309863742.1">
    <property type="nucleotide sequence ID" value="NZ_JAVDQG010000002.1"/>
</dbReference>
<feature type="transmembrane region" description="Helical" evidence="1">
    <location>
        <begin position="203"/>
        <end position="225"/>
    </location>
</feature>
<reference evidence="2 3" key="1">
    <citation type="submission" date="2023-07" db="EMBL/GenBank/DDBJ databases">
        <title>Genomic Encyclopedia of Type Strains, Phase IV (KMG-IV): sequencing the most valuable type-strain genomes for metagenomic binning, comparative biology and taxonomic classification.</title>
        <authorList>
            <person name="Goeker M."/>
        </authorList>
    </citation>
    <scope>NUCLEOTIDE SEQUENCE [LARGE SCALE GENOMIC DNA]</scope>
    <source>
        <strain evidence="2 3">DSM 45903</strain>
    </source>
</reference>
<keyword evidence="1" id="KW-1133">Transmembrane helix</keyword>
<evidence type="ECO:0000313" key="2">
    <source>
        <dbReference type="EMBL" id="MDR6225303.1"/>
    </source>
</evidence>
<organism evidence="2 3">
    <name type="scientific">Desmospora profundinema</name>
    <dbReference type="NCBI Taxonomy" id="1571184"/>
    <lineage>
        <taxon>Bacteria</taxon>
        <taxon>Bacillati</taxon>
        <taxon>Bacillota</taxon>
        <taxon>Bacilli</taxon>
        <taxon>Bacillales</taxon>
        <taxon>Thermoactinomycetaceae</taxon>
        <taxon>Desmospora</taxon>
    </lineage>
</organism>
<feature type="transmembrane region" description="Helical" evidence="1">
    <location>
        <begin position="237"/>
        <end position="256"/>
    </location>
</feature>
<dbReference type="Proteomes" id="UP001185012">
    <property type="component" value="Unassembled WGS sequence"/>
</dbReference>
<name>A0ABU1ILL2_9BACL</name>
<protein>
    <submittedName>
        <fullName evidence="2">ABC-2 type transport system permease protein</fullName>
    </submittedName>
</protein>
<dbReference type="PANTHER" id="PTHR37305">
    <property type="entry name" value="INTEGRAL MEMBRANE PROTEIN-RELATED"/>
    <property type="match status" value="1"/>
</dbReference>
<gene>
    <name evidence="2" type="ORF">JOE21_001294</name>
</gene>
<accession>A0ABU1ILL2</accession>